<keyword evidence="2" id="KW-1185">Reference proteome</keyword>
<comment type="caution">
    <text evidence="1">The sequence shown here is derived from an EMBL/GenBank/DDBJ whole genome shotgun (WGS) entry which is preliminary data.</text>
</comment>
<dbReference type="Proteomes" id="UP000188605">
    <property type="component" value="Unassembled WGS sequence"/>
</dbReference>
<gene>
    <name evidence="1" type="ORF">AN396_11850</name>
</gene>
<accession>A0ACC8X7Z9</accession>
<evidence type="ECO:0000313" key="1">
    <source>
        <dbReference type="EMBL" id="ONI38016.1"/>
    </source>
</evidence>
<name>A0ACC8X7Z9_9FIRM</name>
<protein>
    <submittedName>
        <fullName evidence="1">Uncharacterized protein</fullName>
    </submittedName>
</protein>
<organism evidence="1 2">
    <name type="scientific">Candidatus Epulonipiscium fishelsonii</name>
    <dbReference type="NCBI Taxonomy" id="77094"/>
    <lineage>
        <taxon>Bacteria</taxon>
        <taxon>Bacillati</taxon>
        <taxon>Bacillota</taxon>
        <taxon>Clostridia</taxon>
        <taxon>Lachnospirales</taxon>
        <taxon>Lachnospiraceae</taxon>
        <taxon>Candidatus Epulonipiscium</taxon>
    </lineage>
</organism>
<proteinExistence type="predicted"/>
<dbReference type="EMBL" id="LJDB01000100">
    <property type="protein sequence ID" value="ONI38016.1"/>
    <property type="molecule type" value="Genomic_DNA"/>
</dbReference>
<sequence>MEILKLIITLVVPIIVSIILYKFVPFKNFKPMYEQIIIGLIFGIMVMLDNFFSVYIQGILINVSTSIVLCAGLIFGAPAGIIAGIIGGVHRCLTFSQGVGVYSQFIGGFITIFAGVCSASLRVYMLKNKRPTLSQGIFTVIVIEIIYILILFTTHIFDMREIFLAIRIATIPQIIFNIIIIGILLKILPLIVVEVKTYKSEKKSISQVFHKGVFICLFMVFIATSSFNWWIVTEVSKTDTSNLLEVNIKDIKQDLVEALETNIVYTAQTIANNLSVLDQITNQNLLKQASAFNLTEINVINEDGIVSASTDEQLVGFVMSSAEKPKEFLVLLDGTTKSFSQDERLRGINDGLYRKYTGVPLANGGFVQIGYDPQRLQLEISYVAKHITNNRHIGQNGYPIIAGVNYDVISSIFNSEEILQFEVEKDLADIGQCEKFSLNMGDVPYFGMYVMAYNNYIIGLIPEDDVFFSRDVSLFSTVCFEIIKYGIIFIVIYILINKLILDNVERINYSLDKVISGDLEVIVDENSLEEFYSLAHGINCTLSALKHFITVAETQIDQELEFARSIQYSALPHFFPNKEEFSLYASMNTAKEVGGDFYDFYFLNENRLAFMVADVSGKGIPAAMFMMTSKTLIKSLVETGNEISKVFTLANEKLCENNDANMFVTAWLGIINLETGFVEYVNAGHNPPLIRCKGEQFEYLKTRAGFVLGGMEGMKYRKYEIQLNPGDEIYLYTDGVTEAINLENELYGEDKLKNTLDSMDNFNAKQICERILTDVNQFAGKAPQFDDITMLYLKLKGESDV</sequence>
<evidence type="ECO:0000313" key="2">
    <source>
        <dbReference type="Proteomes" id="UP000188605"/>
    </source>
</evidence>
<reference evidence="1" key="1">
    <citation type="submission" date="2016-08" db="EMBL/GenBank/DDBJ databases">
        <authorList>
            <person name="Ngugi D.K."/>
            <person name="Miyake S."/>
            <person name="Stingl U."/>
        </authorList>
    </citation>
    <scope>NUCLEOTIDE SEQUENCE</scope>
    <source>
        <strain evidence="1">SCG-B11WGA-EpuloA1</strain>
    </source>
</reference>